<dbReference type="PROSITE" id="PS51358">
    <property type="entry name" value="NOP"/>
    <property type="match status" value="1"/>
</dbReference>
<dbReference type="InterPro" id="IPR036070">
    <property type="entry name" value="Nop_dom_sf"/>
</dbReference>
<organism evidence="9 10">
    <name type="scientific">Paraglomus brasilianum</name>
    <dbReference type="NCBI Taxonomy" id="144538"/>
    <lineage>
        <taxon>Eukaryota</taxon>
        <taxon>Fungi</taxon>
        <taxon>Fungi incertae sedis</taxon>
        <taxon>Mucoromycota</taxon>
        <taxon>Glomeromycotina</taxon>
        <taxon>Glomeromycetes</taxon>
        <taxon>Paraglomerales</taxon>
        <taxon>Paraglomeraceae</taxon>
        <taxon>Paraglomus</taxon>
    </lineage>
</organism>
<dbReference type="Pfam" id="PF08156">
    <property type="entry name" value="NOP5NT"/>
    <property type="match status" value="1"/>
</dbReference>
<dbReference type="PANTHER" id="PTHR10894">
    <property type="entry name" value="NUCLEOLAR PROTEIN 5 NUCLEOLAR PROTEIN NOP5 NOP58"/>
    <property type="match status" value="1"/>
</dbReference>
<comment type="function">
    <text evidence="6">Required for 60S ribosomal subunit synthesis.</text>
</comment>
<dbReference type="Gene3D" id="1.10.287.4070">
    <property type="match status" value="1"/>
</dbReference>
<dbReference type="GO" id="GO:0042254">
    <property type="term" value="P:ribosome biogenesis"/>
    <property type="evidence" value="ECO:0007669"/>
    <property type="project" value="UniProtKB-KW"/>
</dbReference>
<feature type="compositionally biased region" description="Basic and acidic residues" evidence="7">
    <location>
        <begin position="527"/>
        <end position="651"/>
    </location>
</feature>
<name>A0A9N9F2C0_9GLOM</name>
<dbReference type="PANTHER" id="PTHR10894:SF0">
    <property type="entry name" value="NUCLEOLAR PROTEIN 56"/>
    <property type="match status" value="1"/>
</dbReference>
<evidence type="ECO:0000256" key="2">
    <source>
        <dbReference type="ARBA" id="ARBA00009211"/>
    </source>
</evidence>
<dbReference type="AlphaFoldDB" id="A0A9N9F2C0"/>
<feature type="region of interest" description="Disordered" evidence="7">
    <location>
        <begin position="493"/>
        <end position="687"/>
    </location>
</feature>
<dbReference type="InterPro" id="IPR002687">
    <property type="entry name" value="Nop_dom"/>
</dbReference>
<dbReference type="OrthoDB" id="6780543at2759"/>
<keyword evidence="10" id="KW-1185">Reference proteome</keyword>
<evidence type="ECO:0000256" key="4">
    <source>
        <dbReference type="ARBA" id="ARBA00023242"/>
    </source>
</evidence>
<dbReference type="FunFam" id="1.10.246.90:FF:000001">
    <property type="entry name" value="Nucleolar protein 56"/>
    <property type="match status" value="1"/>
</dbReference>
<feature type="compositionally biased region" description="Basic and acidic residues" evidence="7">
    <location>
        <begin position="659"/>
        <end position="669"/>
    </location>
</feature>
<dbReference type="InterPro" id="IPR042239">
    <property type="entry name" value="Nop_C"/>
</dbReference>
<proteinExistence type="inferred from homology"/>
<dbReference type="GO" id="GO:0032040">
    <property type="term" value="C:small-subunit processome"/>
    <property type="evidence" value="ECO:0007669"/>
    <property type="project" value="InterPro"/>
</dbReference>
<dbReference type="FunFam" id="1.10.287.4070:FF:000002">
    <property type="entry name" value="Nucleolar protein 56"/>
    <property type="match status" value="1"/>
</dbReference>
<evidence type="ECO:0000313" key="10">
    <source>
        <dbReference type="Proteomes" id="UP000789739"/>
    </source>
</evidence>
<dbReference type="SMART" id="SM00931">
    <property type="entry name" value="NOSIC"/>
    <property type="match status" value="1"/>
</dbReference>
<gene>
    <name evidence="9" type="ORF">PBRASI_LOCUS2815</name>
</gene>
<keyword evidence="4" id="KW-0539">Nucleus</keyword>
<dbReference type="Proteomes" id="UP000789739">
    <property type="component" value="Unassembled WGS sequence"/>
</dbReference>
<feature type="compositionally biased region" description="Basic residues" evidence="7">
    <location>
        <begin position="670"/>
        <end position="679"/>
    </location>
</feature>
<accession>A0A9N9F2C0</accession>
<dbReference type="SUPFAM" id="SSF89124">
    <property type="entry name" value="Nop domain"/>
    <property type="match status" value="1"/>
</dbReference>
<evidence type="ECO:0000259" key="8">
    <source>
        <dbReference type="PROSITE" id="PS51358"/>
    </source>
</evidence>
<dbReference type="GO" id="GO:0030515">
    <property type="term" value="F:snoRNA binding"/>
    <property type="evidence" value="ECO:0007669"/>
    <property type="project" value="InterPro"/>
</dbReference>
<dbReference type="Gene3D" id="1.10.246.90">
    <property type="entry name" value="Nop domain"/>
    <property type="match status" value="1"/>
</dbReference>
<reference evidence="9" key="1">
    <citation type="submission" date="2021-06" db="EMBL/GenBank/DDBJ databases">
        <authorList>
            <person name="Kallberg Y."/>
            <person name="Tangrot J."/>
            <person name="Rosling A."/>
        </authorList>
    </citation>
    <scope>NUCLEOTIDE SEQUENCE</scope>
    <source>
        <strain evidence="9">BR232B</strain>
    </source>
</reference>
<dbReference type="InterPro" id="IPR012976">
    <property type="entry name" value="NOSIC"/>
</dbReference>
<evidence type="ECO:0000256" key="5">
    <source>
        <dbReference type="ARBA" id="ARBA00040742"/>
    </source>
</evidence>
<protein>
    <recommendedName>
        <fullName evidence="5">Nucleolar protein 56</fullName>
    </recommendedName>
</protein>
<dbReference type="InterPro" id="IPR045056">
    <property type="entry name" value="Nop56/Nop58"/>
</dbReference>
<keyword evidence="3" id="KW-0690">Ribosome biogenesis</keyword>
<dbReference type="EMBL" id="CAJVPI010000232">
    <property type="protein sequence ID" value="CAG8505135.1"/>
    <property type="molecule type" value="Genomic_DNA"/>
</dbReference>
<feature type="domain" description="Nop" evidence="8">
    <location>
        <begin position="311"/>
        <end position="460"/>
    </location>
</feature>
<dbReference type="Pfam" id="PF01798">
    <property type="entry name" value="Nop"/>
    <property type="match status" value="1"/>
</dbReference>
<evidence type="ECO:0000313" key="9">
    <source>
        <dbReference type="EMBL" id="CAG8505135.1"/>
    </source>
</evidence>
<evidence type="ECO:0000256" key="7">
    <source>
        <dbReference type="SAM" id="MobiDB-lite"/>
    </source>
</evidence>
<dbReference type="InterPro" id="IPR012974">
    <property type="entry name" value="NOP58/56_N"/>
</dbReference>
<sequence length="687" mass="77171">MTQCLEFEEVGRQLKEADAISDLAKFGKIVKVTSYLPFTSSADALENASSIAEEIQDKALEHLITKFNSFKSVIWLQFTYPQNHNYTGKISSRLGHFLQESLPASKKSFVLGIQDKNLASSITAELEYSCDTGERVLEIGRGLRTHAEKLLSGYLKKGDIQRGQLGLGHSYSRSKVKFSAERSDTMAMQAINLLDMLDKDINTFTMRVREWYSWHFPELAKIIGDNVQYAQLVPIIRDKRSLSESSLDSLTQITGDEKKSQDIIEAARTSMGSAISDLDMINITQFANRVIELSKFRKKLHEYLVNKMENVAPNLAALLGEIVSARLISHAGGLRNLSKYPASTLQILGAEKALFRALKTKSATPKFGLLYHSTFIGRAGFKSKGKISRFLANKCSIASRIDCFSGELEYGLVVVPSILKEGEPLTTFHCRPHVTLDTPTSKFGEALKKQVEERLSILDYVQTENNMDLDHHPMKNYEVMKQVINEIQQEALQKTAGEKDQMDVDEGESVATEKEGVKDKTKKRKMKSSESPKKKMKIDKETVEETVKESPKKKSKKAPGDEKISKDIVKKEKGSKTKDKGSKTKDKGKMKDDVSETEGKSKDKGSRTKDKESKVKDKEIQIEGKSKNKGSRTKDKESKVKDKEIKIEGKSKDKRSKTKDKETKTEDKVHSKKIKKDKASKKGKEKA</sequence>
<evidence type="ECO:0000256" key="1">
    <source>
        <dbReference type="ARBA" id="ARBA00004604"/>
    </source>
</evidence>
<comment type="caution">
    <text evidence="9">The sequence shown here is derived from an EMBL/GenBank/DDBJ whole genome shotgun (WGS) entry which is preliminary data.</text>
</comment>
<dbReference type="GO" id="GO:0031428">
    <property type="term" value="C:box C/D methylation guide snoRNP complex"/>
    <property type="evidence" value="ECO:0007669"/>
    <property type="project" value="InterPro"/>
</dbReference>
<evidence type="ECO:0000256" key="3">
    <source>
        <dbReference type="ARBA" id="ARBA00022517"/>
    </source>
</evidence>
<comment type="subcellular location">
    <subcellularLocation>
        <location evidence="1">Nucleus</location>
        <location evidence="1">Nucleolus</location>
    </subcellularLocation>
</comment>
<comment type="similarity">
    <text evidence="2">Belongs to the NOP5/NOP56 family.</text>
</comment>
<evidence type="ECO:0000256" key="6">
    <source>
        <dbReference type="ARBA" id="ARBA00056216"/>
    </source>
</evidence>